<comment type="caution">
    <text evidence="1">The sequence shown here is derived from an EMBL/GenBank/DDBJ whole genome shotgun (WGS) entry which is preliminary data.</text>
</comment>
<protein>
    <recommendedName>
        <fullName evidence="3">HIT domain-containing protein</fullName>
    </recommendedName>
</protein>
<dbReference type="EMBL" id="MEXB01000003">
    <property type="protein sequence ID" value="OGC88837.1"/>
    <property type="molecule type" value="Genomic_DNA"/>
</dbReference>
<name>A0A1F4Y4C4_9BACT</name>
<organism evidence="1 2">
    <name type="scientific">Candidatus Adlerbacteria bacterium RIFOXYC1_FULL_48_26</name>
    <dbReference type="NCBI Taxonomy" id="1797247"/>
    <lineage>
        <taxon>Bacteria</taxon>
        <taxon>Candidatus Adleribacteriota</taxon>
    </lineage>
</organism>
<evidence type="ECO:0000313" key="1">
    <source>
        <dbReference type="EMBL" id="OGC88837.1"/>
    </source>
</evidence>
<reference evidence="1 2" key="1">
    <citation type="journal article" date="2016" name="Nat. Commun.">
        <title>Thousands of microbial genomes shed light on interconnected biogeochemical processes in an aquifer system.</title>
        <authorList>
            <person name="Anantharaman K."/>
            <person name="Brown C.T."/>
            <person name="Hug L.A."/>
            <person name="Sharon I."/>
            <person name="Castelle C.J."/>
            <person name="Probst A.J."/>
            <person name="Thomas B.C."/>
            <person name="Singh A."/>
            <person name="Wilkins M.J."/>
            <person name="Karaoz U."/>
            <person name="Brodie E.L."/>
            <person name="Williams K.H."/>
            <person name="Hubbard S.S."/>
            <person name="Banfield J.F."/>
        </authorList>
    </citation>
    <scope>NUCLEOTIDE SEQUENCE [LARGE SCALE GENOMIC DNA]</scope>
</reference>
<dbReference type="SUPFAM" id="SSF54197">
    <property type="entry name" value="HIT-like"/>
    <property type="match status" value="1"/>
</dbReference>
<dbReference type="AlphaFoldDB" id="A0A1F4Y4C4"/>
<proteinExistence type="predicted"/>
<dbReference type="InterPro" id="IPR036265">
    <property type="entry name" value="HIT-like_sf"/>
</dbReference>
<gene>
    <name evidence="1" type="ORF">A2419_03635</name>
</gene>
<dbReference type="Gene3D" id="3.30.428.10">
    <property type="entry name" value="HIT-like"/>
    <property type="match status" value="1"/>
</dbReference>
<dbReference type="Proteomes" id="UP000176568">
    <property type="component" value="Unassembled WGS sequence"/>
</dbReference>
<dbReference type="STRING" id="1797247.A2419_03635"/>
<evidence type="ECO:0000313" key="2">
    <source>
        <dbReference type="Proteomes" id="UP000176568"/>
    </source>
</evidence>
<accession>A0A1F4Y4C4</accession>
<evidence type="ECO:0008006" key="3">
    <source>
        <dbReference type="Google" id="ProtNLM"/>
    </source>
</evidence>
<sequence length="89" mass="9953">MDAEILDAQLLQKLGWHILRELGHGGVSFLLREGKSTGKSVAHMHYNLMPDTHLGDQDAHGKEEREVMNPEEIAATLARLKDSLSRLPQ</sequence>